<gene>
    <name evidence="1" type="ORF">PSON_ATCC_30995.1.T1630106</name>
</gene>
<evidence type="ECO:0000313" key="1">
    <source>
        <dbReference type="EMBL" id="CAD8125969.1"/>
    </source>
</evidence>
<dbReference type="EMBL" id="CAJJDN010000163">
    <property type="protein sequence ID" value="CAD8125969.1"/>
    <property type="molecule type" value="Genomic_DNA"/>
</dbReference>
<sequence length="333" mass="38991">MDLLNLVQLAIDISLARDNYCEEIKKLRINLEVFCHILKQLDDSNCPNQFLKEAEQELQKTYDWLKNLPQEVSILDSVKFQIPYNNKVEQIKEKCNSIQQLITLSTALNVIKKSTSQIASNPKPPQTIQATVTQVDDIYINEKPDKYILLQVISDEHTKTIFRKHGVNLQNKHAIHFKDDENEIVVCKISRQDYSLLKDDIQQINTISQDHAQIICKKIDKISKYPEIPKFDDNNDQQDVFYSLDDNVKEISKNMIDEVQYEFYLKITGRLGVFLYRKKENITDFGKLIQPDTWANRIQNTTIRLEENDKFAILMKKPEYKVPLIAYSITYNL</sequence>
<keyword evidence="2" id="KW-1185">Reference proteome</keyword>
<proteinExistence type="predicted"/>
<dbReference type="Proteomes" id="UP000692954">
    <property type="component" value="Unassembled WGS sequence"/>
</dbReference>
<reference evidence="1" key="1">
    <citation type="submission" date="2021-01" db="EMBL/GenBank/DDBJ databases">
        <authorList>
            <consortium name="Genoscope - CEA"/>
            <person name="William W."/>
        </authorList>
    </citation>
    <scope>NUCLEOTIDE SEQUENCE</scope>
</reference>
<dbReference type="OrthoDB" id="284913at2759"/>
<comment type="caution">
    <text evidence="1">The sequence shown here is derived from an EMBL/GenBank/DDBJ whole genome shotgun (WGS) entry which is preliminary data.</text>
</comment>
<organism evidence="1 2">
    <name type="scientific">Paramecium sonneborni</name>
    <dbReference type="NCBI Taxonomy" id="65129"/>
    <lineage>
        <taxon>Eukaryota</taxon>
        <taxon>Sar</taxon>
        <taxon>Alveolata</taxon>
        <taxon>Ciliophora</taxon>
        <taxon>Intramacronucleata</taxon>
        <taxon>Oligohymenophorea</taxon>
        <taxon>Peniculida</taxon>
        <taxon>Parameciidae</taxon>
        <taxon>Paramecium</taxon>
    </lineage>
</organism>
<dbReference type="AlphaFoldDB" id="A0A8S1RG74"/>
<protein>
    <submittedName>
        <fullName evidence="1">Uncharacterized protein</fullName>
    </submittedName>
</protein>
<name>A0A8S1RG74_9CILI</name>
<evidence type="ECO:0000313" key="2">
    <source>
        <dbReference type="Proteomes" id="UP000692954"/>
    </source>
</evidence>
<accession>A0A8S1RG74</accession>